<comment type="caution">
    <text evidence="5">The sequence shown here is derived from an EMBL/GenBank/DDBJ whole genome shotgun (WGS) entry which is preliminary data.</text>
</comment>
<evidence type="ECO:0000259" key="3">
    <source>
        <dbReference type="Pfam" id="PF01408"/>
    </source>
</evidence>
<sequence>MKTLNVALAGFGYASRVFHFPFLSNDPRFAIKKVYERTTNRASEHLPQVEIVRDFADLLTPEIDLVIITTPNQTHYAMAKQALQAGKNVLVEKPLVATQAEAVELDQLAKANGVLLSVYQNRRWDSAAATAKQIIEQNLLGEIVDCEIRFERYAKGKNAKQWKETGEVGTGLVYDLGVHLLDQAVTLFGKPSEIFADIRYQHEGALSDDAFDIHLYYPNGLKVALIATKYAREAGNHFSLHGRLGSYVKKNVDNQEGLLAAGAVPQGDWNVEPESEWGILHTEINGEVVRQSYPNAKASYQDFYDNLYQAITTQTALAVTAEQAGVVLGLIEKAFESERLGHRIVI</sequence>
<dbReference type="Proteomes" id="UP000190867">
    <property type="component" value="Unassembled WGS sequence"/>
</dbReference>
<dbReference type="Pfam" id="PF02894">
    <property type="entry name" value="GFO_IDH_MocA_C"/>
    <property type="match status" value="1"/>
</dbReference>
<comment type="similarity">
    <text evidence="1">Belongs to the Gfo/Idh/MocA family.</text>
</comment>
<keyword evidence="2" id="KW-0560">Oxidoreductase</keyword>
<dbReference type="AlphaFoldDB" id="A0A1T0AR10"/>
<evidence type="ECO:0000256" key="1">
    <source>
        <dbReference type="ARBA" id="ARBA00010928"/>
    </source>
</evidence>
<dbReference type="Pfam" id="PF01408">
    <property type="entry name" value="GFO_IDH_MocA"/>
    <property type="match status" value="1"/>
</dbReference>
<gene>
    <name evidence="5" type="ORF">B0187_09810</name>
</gene>
<feature type="domain" description="Gfo/Idh/MocA-like oxidoreductase N-terminal" evidence="3">
    <location>
        <begin position="4"/>
        <end position="119"/>
    </location>
</feature>
<evidence type="ECO:0000256" key="2">
    <source>
        <dbReference type="ARBA" id="ARBA00023002"/>
    </source>
</evidence>
<dbReference type="InterPro" id="IPR051317">
    <property type="entry name" value="Gfo/Idh/MocA_oxidoreduct"/>
</dbReference>
<dbReference type="InterPro" id="IPR036291">
    <property type="entry name" value="NAD(P)-bd_dom_sf"/>
</dbReference>
<reference evidence="5 6" key="1">
    <citation type="submission" date="2017-02" db="EMBL/GenBank/DDBJ databases">
        <title>Draft genome sequence of Haemophilus paracuniculus CCUG 43573 type strain.</title>
        <authorList>
            <person name="Engstrom-Jakobsson H."/>
            <person name="Salva-Serra F."/>
            <person name="Thorell K."/>
            <person name="Gonzales-Siles L."/>
            <person name="Karlsson R."/>
            <person name="Boulund F."/>
            <person name="Engstrand L."/>
            <person name="Kristiansson E."/>
            <person name="Moore E."/>
        </authorList>
    </citation>
    <scope>NUCLEOTIDE SEQUENCE [LARGE SCALE GENOMIC DNA]</scope>
    <source>
        <strain evidence="5 6">CCUG 43573</strain>
    </source>
</reference>
<keyword evidence="6" id="KW-1185">Reference proteome</keyword>
<dbReference type="SUPFAM" id="SSF51735">
    <property type="entry name" value="NAD(P)-binding Rossmann-fold domains"/>
    <property type="match status" value="1"/>
</dbReference>
<dbReference type="OrthoDB" id="9774191at2"/>
<organism evidence="5 6">
    <name type="scientific">Haemophilus paracuniculus</name>
    <dbReference type="NCBI Taxonomy" id="734"/>
    <lineage>
        <taxon>Bacteria</taxon>
        <taxon>Pseudomonadati</taxon>
        <taxon>Pseudomonadota</taxon>
        <taxon>Gammaproteobacteria</taxon>
        <taxon>Pasteurellales</taxon>
        <taxon>Pasteurellaceae</taxon>
        <taxon>Haemophilus</taxon>
    </lineage>
</organism>
<dbReference type="PANTHER" id="PTHR43708:SF5">
    <property type="entry name" value="CONSERVED EXPRESSED OXIDOREDUCTASE (EUROFUNG)-RELATED"/>
    <property type="match status" value="1"/>
</dbReference>
<evidence type="ECO:0000313" key="5">
    <source>
        <dbReference type="EMBL" id="OOR98086.1"/>
    </source>
</evidence>
<name>A0A1T0AR10_9PAST</name>
<evidence type="ECO:0000313" key="6">
    <source>
        <dbReference type="Proteomes" id="UP000190867"/>
    </source>
</evidence>
<feature type="domain" description="Gfo/Idh/MocA-like oxidoreductase C-terminal" evidence="4">
    <location>
        <begin position="132"/>
        <end position="343"/>
    </location>
</feature>
<dbReference type="InterPro" id="IPR004104">
    <property type="entry name" value="Gfo/Idh/MocA-like_OxRdtase_C"/>
</dbReference>
<dbReference type="PANTHER" id="PTHR43708">
    <property type="entry name" value="CONSERVED EXPRESSED OXIDOREDUCTASE (EUROFUNG)"/>
    <property type="match status" value="1"/>
</dbReference>
<protein>
    <submittedName>
        <fullName evidence="5">Oxidoreductase</fullName>
    </submittedName>
</protein>
<dbReference type="Gene3D" id="3.40.50.720">
    <property type="entry name" value="NAD(P)-binding Rossmann-like Domain"/>
    <property type="match status" value="1"/>
</dbReference>
<proteinExistence type="inferred from homology"/>
<evidence type="ECO:0000259" key="4">
    <source>
        <dbReference type="Pfam" id="PF02894"/>
    </source>
</evidence>
<accession>A0A1T0AR10</accession>
<dbReference type="Gene3D" id="3.30.360.10">
    <property type="entry name" value="Dihydrodipicolinate Reductase, domain 2"/>
    <property type="match status" value="1"/>
</dbReference>
<dbReference type="InterPro" id="IPR000683">
    <property type="entry name" value="Gfo/Idh/MocA-like_OxRdtase_N"/>
</dbReference>
<dbReference type="STRING" id="734.B0187_09810"/>
<dbReference type="RefSeq" id="WP_078237667.1">
    <property type="nucleotide sequence ID" value="NZ_MUYA01000019.1"/>
</dbReference>
<dbReference type="EMBL" id="MUYA01000019">
    <property type="protein sequence ID" value="OOR98086.1"/>
    <property type="molecule type" value="Genomic_DNA"/>
</dbReference>
<dbReference type="GO" id="GO:0000166">
    <property type="term" value="F:nucleotide binding"/>
    <property type="evidence" value="ECO:0007669"/>
    <property type="project" value="InterPro"/>
</dbReference>
<dbReference type="SUPFAM" id="SSF55347">
    <property type="entry name" value="Glyceraldehyde-3-phosphate dehydrogenase-like, C-terminal domain"/>
    <property type="match status" value="1"/>
</dbReference>
<dbReference type="GO" id="GO:0016491">
    <property type="term" value="F:oxidoreductase activity"/>
    <property type="evidence" value="ECO:0007669"/>
    <property type="project" value="UniProtKB-KW"/>
</dbReference>